<dbReference type="InterPro" id="IPR056899">
    <property type="entry name" value="Ig_NUP210_9th"/>
</dbReference>
<dbReference type="GO" id="GO:0031965">
    <property type="term" value="C:nuclear membrane"/>
    <property type="evidence" value="ECO:0007669"/>
    <property type="project" value="UniProtKB-SubCell"/>
</dbReference>
<gene>
    <name evidence="19" type="ORF">ILUMI_13024</name>
</gene>
<dbReference type="Proteomes" id="UP000801492">
    <property type="component" value="Unassembled WGS sequence"/>
</dbReference>
<proteinExistence type="inferred from homology"/>
<dbReference type="PANTHER" id="PTHR23019:SF0">
    <property type="entry name" value="NUCLEAR PORE MEMBRANE GLYCOPROTEIN 210"/>
    <property type="match status" value="1"/>
</dbReference>
<dbReference type="Pfam" id="PF22962">
    <property type="entry name" value="Ig_NUP210_7th"/>
    <property type="match status" value="1"/>
</dbReference>
<feature type="domain" description="NUP210 Ig-like" evidence="11">
    <location>
        <begin position="235"/>
        <end position="329"/>
    </location>
</feature>
<evidence type="ECO:0000313" key="19">
    <source>
        <dbReference type="EMBL" id="KAF2893149.1"/>
    </source>
</evidence>
<evidence type="ECO:0008006" key="21">
    <source>
        <dbReference type="Google" id="ProtNLM"/>
    </source>
</evidence>
<dbReference type="Pfam" id="PF25354">
    <property type="entry name" value="Ig_NUP210_16th"/>
    <property type="match status" value="1"/>
</dbReference>
<evidence type="ECO:0000256" key="6">
    <source>
        <dbReference type="ARBA" id="ARBA00023136"/>
    </source>
</evidence>
<dbReference type="InterPro" id="IPR058779">
    <property type="entry name" value="Ig_NUP210_13th"/>
</dbReference>
<dbReference type="OrthoDB" id="361283at2759"/>
<dbReference type="Pfam" id="PF26181">
    <property type="entry name" value="Ig_NUP210_13th"/>
    <property type="match status" value="1"/>
</dbReference>
<feature type="domain" description="NUP210 Ig-like" evidence="13">
    <location>
        <begin position="121"/>
        <end position="226"/>
    </location>
</feature>
<organism evidence="19 20">
    <name type="scientific">Ignelater luminosus</name>
    <name type="common">Cucubano</name>
    <name type="synonym">Pyrophorus luminosus</name>
    <dbReference type="NCBI Taxonomy" id="2038154"/>
    <lineage>
        <taxon>Eukaryota</taxon>
        <taxon>Metazoa</taxon>
        <taxon>Ecdysozoa</taxon>
        <taxon>Arthropoda</taxon>
        <taxon>Hexapoda</taxon>
        <taxon>Insecta</taxon>
        <taxon>Pterygota</taxon>
        <taxon>Neoptera</taxon>
        <taxon>Endopterygota</taxon>
        <taxon>Coleoptera</taxon>
        <taxon>Polyphaga</taxon>
        <taxon>Elateriformia</taxon>
        <taxon>Elateroidea</taxon>
        <taxon>Elateridae</taxon>
        <taxon>Agrypninae</taxon>
        <taxon>Pyrophorini</taxon>
        <taxon>Ignelater</taxon>
    </lineage>
</organism>
<evidence type="ECO:0000259" key="12">
    <source>
        <dbReference type="Pfam" id="PF22967"/>
    </source>
</evidence>
<evidence type="ECO:0000259" key="13">
    <source>
        <dbReference type="Pfam" id="PF22969"/>
    </source>
</evidence>
<dbReference type="Pfam" id="PF26184">
    <property type="entry name" value="Ig_NUP210_8th"/>
    <property type="match status" value="1"/>
</dbReference>
<protein>
    <recommendedName>
        <fullName evidence="21">Nuclear pore membrane glycoprotein 210</fullName>
    </recommendedName>
</protein>
<dbReference type="Pfam" id="PF22967">
    <property type="entry name" value="Ig_NUP210_1st"/>
    <property type="match status" value="1"/>
</dbReference>
<dbReference type="Pfam" id="PF24902">
    <property type="entry name" value="Ig_NUP210_9th"/>
    <property type="match status" value="1"/>
</dbReference>
<feature type="domain" description="NUP210 Ig-like" evidence="12">
    <location>
        <begin position="22"/>
        <end position="112"/>
    </location>
</feature>
<evidence type="ECO:0000259" key="11">
    <source>
        <dbReference type="Pfam" id="PF22963"/>
    </source>
</evidence>
<keyword evidence="6" id="KW-0472">Membrane</keyword>
<evidence type="ECO:0000256" key="7">
    <source>
        <dbReference type="ARBA" id="ARBA00023180"/>
    </source>
</evidence>
<dbReference type="Pfam" id="PF26182">
    <property type="entry name" value="Ig_NUP210_5th"/>
    <property type="match status" value="1"/>
</dbReference>
<keyword evidence="20" id="KW-1185">Reference proteome</keyword>
<dbReference type="SUPFAM" id="SSF49373">
    <property type="entry name" value="Invasin/intimin cell-adhesion fragments"/>
    <property type="match status" value="1"/>
</dbReference>
<evidence type="ECO:0000259" key="10">
    <source>
        <dbReference type="Pfam" id="PF22962"/>
    </source>
</evidence>
<sequence>MGSKLVLGLFYKLAFVTIVLTSKLNVPRVLLPVFTDFSSTFTLEATEGGCYKWSATRLDVINLKPYDVDPKLECSAKAVVATVTKERARNIAVVLAEDVYTKQILRCDVIIDVIDSLAIVTTTRELFMEEAPEAFEVRAYDAQGNEFSTLEGVEFDWNIASSGPNKDLVMVRFMQFKDSPYETPPTIEKIEQRNKRGHIVLLEGIKTGSAKVTVTLPQDEYSHIKPFEVQLSIIANLIIHPADVYIMVGDAIQFHIIHMNSGRLEEIELPNFQYYLDVENKIIASADKNSGEVTGLREGKTRVILHDQNVDESDTSLKLPSATIHVVTPAYMTLNILPHRNWAILLSEHHDVVAEVYSSNDHKLHLGKGVEIHTQVGNLFHVQQRSRNGSWLTGWATKEGTTDVTGLLEFVTHSKLGRFKIDPPLTATAQLTIFPRITLSPNEVILPWDPQLKPKYEIQIKADGGDGKFLWSSSNHSIGVVFQTGLTRTHSHGYYEVSACMEKNHHNRENVGVHILPPTRLEIVEFVMEAEVGSVIFLHVALYADKPNKKNVQTSQIPFSECQNLPFRVKPSDTNFIYNKSAVISPIGISCANIGIVGLNVGTSKVTVTYYSDGKALEDSVTVSTFKPLHLLHPRNSEIVLAVGTSAHLIFTGGPRPVVGRPSLHKRTVTSGNTSTVEAQDVTDTLGKHAKQDFIVVNVLCLKLGISEITLAVTNNPLVPNCRNQESIITVTVICGKPRSVFLQPEIKVADIHSCPMDLSADRVVVQSYKNIELDVAVTDEQGRRFLNVSSLKFDWTISPAGLGELGNPDGVFTKSVTEGAVVYTNRSYQVVTPRSETGIIEVTVSITGYRKDKLREYGITPEWPEFLTEDEKGKELLPIATGIHLYLVDDTVVKPNVTSIYNHPGNRKTITVEQGSGYYEIALSDATIADVKYLEGNREIEIVPVNDGELKISLIDLCLVSQPAFIVVHVVSVNIVRVEMADKVEVGRCIPCIVRLYDENDNLLAIPDITMIDLKPSVEVDIAKVVRLKEDPKKPWPLGEIHYVVTGKELGETKLSFSIGETSSAAIDLQVFPPLRVFPRNTTLLLGSTLQFSSTGGPQPDCNIEYSALIKSIADISSVGLAQGLTLGHTKVHARATGINPTTGLRIIYAEDTTDLEVISLSGMKISIPLSRFRVGATVPAWASSIPERLSPMILGSVQPPVRFEWDIDDPDIIDINGPFAQYGIEYTPEDNLSIHVIGLKAGKTTLHLNTVVPGIVANRPDRLHIVYSTSVDIEIFEGLLITFPRVSGESILMAPQSMLQLETNMDGMNKVYYSLSNSEVPTSVAKSGIKSFQKSLTVPSPIVTISESGLLQSHNIYGRTMVFVFSSDDYGLKQTVSLIVEVKPIHYMVVSVFANWRVGEPSPINIVPLGTEFELRATYHDNTGAQFVAGSKLLKLRSNRFDLIRVRPGLDNSSVLISLKKPGYTLLKVWADGYQKTVEYIKLHVGQILSPVVDHVTTGDIICAWTPLVTSSKQEGRWSSSERSLFSVDMNTGIGRVASIRGGQVAIGHSLHPSASLQLQVVPASHIIMLPILDKILTNTPDAAVYRVPLVLASEKSSLKTKNLLTGRHCQEELQSAAIFYPFTCHATFINTTTGMDIGKIFRIERGFDAERGISL</sequence>
<reference evidence="19" key="1">
    <citation type="submission" date="2019-08" db="EMBL/GenBank/DDBJ databases">
        <title>The genome of the North American firefly Photinus pyralis.</title>
        <authorList>
            <consortium name="Photinus pyralis genome working group"/>
            <person name="Fallon T.R."/>
            <person name="Sander Lower S.E."/>
            <person name="Weng J.-K."/>
        </authorList>
    </citation>
    <scope>NUCLEOTIDE SEQUENCE</scope>
    <source>
        <strain evidence="19">TRF0915ILg1</strain>
        <tissue evidence="19">Whole body</tissue>
    </source>
</reference>
<evidence type="ECO:0000313" key="20">
    <source>
        <dbReference type="Proteomes" id="UP000801492"/>
    </source>
</evidence>
<dbReference type="InterPro" id="IPR055097">
    <property type="entry name" value="Ig_NUP210_2nd"/>
</dbReference>
<evidence type="ECO:0000256" key="4">
    <source>
        <dbReference type="ARBA" id="ARBA00022729"/>
    </source>
</evidence>
<keyword evidence="8" id="KW-0539">Nucleus</keyword>
<dbReference type="InterPro" id="IPR008964">
    <property type="entry name" value="Invasin/intimin_cell_adhesion"/>
</dbReference>
<keyword evidence="5" id="KW-1133">Transmembrane helix</keyword>
<comment type="subcellular location">
    <subcellularLocation>
        <location evidence="1">Nucleus membrane</location>
        <topology evidence="1">Single-pass membrane protein</topology>
    </subcellularLocation>
</comment>
<keyword evidence="4" id="KW-0732">Signal</keyword>
<feature type="domain" description="NUP210 Ig-like" evidence="15">
    <location>
        <begin position="522"/>
        <end position="610"/>
    </location>
</feature>
<dbReference type="InterPro" id="IPR045197">
    <property type="entry name" value="NUP210-like"/>
</dbReference>
<comment type="caution">
    <text evidence="19">The sequence shown here is derived from an EMBL/GenBank/DDBJ whole genome shotgun (WGS) entry which is preliminary data.</text>
</comment>
<evidence type="ECO:0000259" key="14">
    <source>
        <dbReference type="Pfam" id="PF24902"/>
    </source>
</evidence>
<accession>A0A8K0CV99</accession>
<dbReference type="Pfam" id="PF22969">
    <property type="entry name" value="Ig_NUP210_2nd"/>
    <property type="match status" value="1"/>
</dbReference>
<feature type="domain" description="NUP210 Ig-like" evidence="17">
    <location>
        <begin position="1496"/>
        <end position="1554"/>
    </location>
</feature>
<evidence type="ECO:0000259" key="9">
    <source>
        <dbReference type="Pfam" id="PF22959"/>
    </source>
</evidence>
<feature type="domain" description="NUP210 Ig-like" evidence="14">
    <location>
        <begin position="894"/>
        <end position="971"/>
    </location>
</feature>
<evidence type="ECO:0000256" key="3">
    <source>
        <dbReference type="ARBA" id="ARBA00022692"/>
    </source>
</evidence>
<dbReference type="Pfam" id="PF24935">
    <property type="entry name" value="Ig_NUP210_6th"/>
    <property type="match status" value="1"/>
</dbReference>
<dbReference type="Pfam" id="PF24991">
    <property type="entry name" value="Ig_NUP210_4th"/>
    <property type="match status" value="1"/>
</dbReference>
<comment type="similarity">
    <text evidence="2">Belongs to the NUP210 family.</text>
</comment>
<dbReference type="InterPro" id="IPR057586">
    <property type="entry name" value="Ig_NUP210_16th"/>
</dbReference>
<evidence type="ECO:0000256" key="1">
    <source>
        <dbReference type="ARBA" id="ARBA00004590"/>
    </source>
</evidence>
<dbReference type="EMBL" id="VTPC01008206">
    <property type="protein sequence ID" value="KAF2893149.1"/>
    <property type="molecule type" value="Genomic_DNA"/>
</dbReference>
<dbReference type="InterPro" id="IPR055099">
    <property type="entry name" value="Ig_NUP210_7th"/>
</dbReference>
<evidence type="ECO:0000256" key="8">
    <source>
        <dbReference type="ARBA" id="ARBA00023242"/>
    </source>
</evidence>
<evidence type="ECO:0000256" key="2">
    <source>
        <dbReference type="ARBA" id="ARBA00007313"/>
    </source>
</evidence>
<dbReference type="InterPro" id="IPR055098">
    <property type="entry name" value="Ig_NUP210_3rd"/>
</dbReference>
<feature type="domain" description="NUP210 Ig-like" evidence="10">
    <location>
        <begin position="634"/>
        <end position="736"/>
    </location>
</feature>
<dbReference type="Pfam" id="PF22959">
    <property type="entry name" value="Ig_NUP210_15th"/>
    <property type="match status" value="1"/>
</dbReference>
<name>A0A8K0CV99_IGNLU</name>
<evidence type="ECO:0000259" key="18">
    <source>
        <dbReference type="Pfam" id="PF26181"/>
    </source>
</evidence>
<keyword evidence="3" id="KW-0812">Transmembrane</keyword>
<dbReference type="GO" id="GO:0005643">
    <property type="term" value="C:nuclear pore"/>
    <property type="evidence" value="ECO:0007669"/>
    <property type="project" value="TreeGrafter"/>
</dbReference>
<dbReference type="InterPro" id="IPR056897">
    <property type="entry name" value="Ig_NUP210_4th"/>
</dbReference>
<evidence type="ECO:0000259" key="16">
    <source>
        <dbReference type="Pfam" id="PF24991"/>
    </source>
</evidence>
<feature type="domain" description="NUP210 fourth Ig-like" evidence="16">
    <location>
        <begin position="341"/>
        <end position="412"/>
    </location>
</feature>
<dbReference type="Pfam" id="PF22963">
    <property type="entry name" value="Ig_NUP210_3rd"/>
    <property type="match status" value="1"/>
</dbReference>
<feature type="domain" description="NUP210 Ig-like" evidence="9">
    <location>
        <begin position="1387"/>
        <end position="1487"/>
    </location>
</feature>
<dbReference type="InterPro" id="IPR055094">
    <property type="entry name" value="NUP210_Ig15"/>
</dbReference>
<evidence type="ECO:0000259" key="15">
    <source>
        <dbReference type="Pfam" id="PF24935"/>
    </source>
</evidence>
<dbReference type="PANTHER" id="PTHR23019">
    <property type="entry name" value="NUCLEAR PORE MEMBRANE GLYCOPROTEIN GP210-RELATED"/>
    <property type="match status" value="1"/>
</dbReference>
<dbReference type="InterPro" id="IPR056898">
    <property type="entry name" value="Ig_NUP210_6th"/>
</dbReference>
<keyword evidence="7" id="KW-0325">Glycoprotein</keyword>
<dbReference type="InterPro" id="IPR055096">
    <property type="entry name" value="Ig_NUP210_1st"/>
</dbReference>
<evidence type="ECO:0000259" key="17">
    <source>
        <dbReference type="Pfam" id="PF25354"/>
    </source>
</evidence>
<feature type="domain" description="NUP210 Ig-like" evidence="18">
    <location>
        <begin position="1161"/>
        <end position="1276"/>
    </location>
</feature>
<evidence type="ECO:0000256" key="5">
    <source>
        <dbReference type="ARBA" id="ARBA00022989"/>
    </source>
</evidence>